<dbReference type="EMBL" id="FUYL01000004">
    <property type="protein sequence ID" value="SKB46422.1"/>
    <property type="molecule type" value="Genomic_DNA"/>
</dbReference>
<dbReference type="STRING" id="561365.SAMN05660866_01634"/>
<reference evidence="2" key="1">
    <citation type="submission" date="2017-02" db="EMBL/GenBank/DDBJ databases">
        <authorList>
            <person name="Varghese N."/>
            <person name="Submissions S."/>
        </authorList>
    </citation>
    <scope>NUCLEOTIDE SEQUENCE [LARGE SCALE GENOMIC DNA]</scope>
    <source>
        <strain evidence="2">DSM 23546</strain>
    </source>
</reference>
<organism evidence="1 2">
    <name type="scientific">Maribacter arcticus</name>
    <dbReference type="NCBI Taxonomy" id="561365"/>
    <lineage>
        <taxon>Bacteria</taxon>
        <taxon>Pseudomonadati</taxon>
        <taxon>Bacteroidota</taxon>
        <taxon>Flavobacteriia</taxon>
        <taxon>Flavobacteriales</taxon>
        <taxon>Flavobacteriaceae</taxon>
        <taxon>Maribacter</taxon>
    </lineage>
</organism>
<evidence type="ECO:0000313" key="1">
    <source>
        <dbReference type="EMBL" id="SKB46422.1"/>
    </source>
</evidence>
<sequence>MKEKLKSLYQTSKLGFIFIGPFARIYQYFLHKKYLSREAFVKQRFKKCFGYELNLNDPQTLNEKINWLKLNYWNPLSTQMVDKFEVRNYISKNIGDEYLVPLLYTTENPRDIISENLPDIACIIKTNHDSSGGIIVRNKSEVKNWKEIQNRLHANMSQNFYWDGREKPYRNIKPRIIAEKLLTDNSGTLPADYKVHCFNGKTRMINVDMGRGTKNHYRNWYSSNWKREPYKWSSVLGDGTLTDPSEKDVPKPELLEKMLLLSEKLAKGFPYLRVDWYIFNNQLYFGELTFHHNGGHRPIYPESWDLKLGQELDLK</sequence>
<dbReference type="InterPro" id="IPR029465">
    <property type="entry name" value="ATPgrasp_TupA"/>
</dbReference>
<evidence type="ECO:0000313" key="2">
    <source>
        <dbReference type="Proteomes" id="UP000190339"/>
    </source>
</evidence>
<gene>
    <name evidence="1" type="ORF">SAMN05660866_01634</name>
</gene>
<dbReference type="OrthoDB" id="9791827at2"/>
<protein>
    <submittedName>
        <fullName evidence="1">TupA-like ATPgrasp</fullName>
    </submittedName>
</protein>
<proteinExistence type="predicted"/>
<keyword evidence="2" id="KW-1185">Reference proteome</keyword>
<dbReference type="AlphaFoldDB" id="A0A1T5BGK0"/>
<dbReference type="Pfam" id="PF14305">
    <property type="entry name" value="ATPgrasp_TupA"/>
    <property type="match status" value="1"/>
</dbReference>
<dbReference type="RefSeq" id="WP_079512104.1">
    <property type="nucleotide sequence ID" value="NZ_FUYL01000004.1"/>
</dbReference>
<accession>A0A1T5BGK0</accession>
<name>A0A1T5BGK0_9FLAO</name>
<dbReference type="Proteomes" id="UP000190339">
    <property type="component" value="Unassembled WGS sequence"/>
</dbReference>